<dbReference type="Proteomes" id="UP000515679">
    <property type="component" value="Chromosome"/>
</dbReference>
<evidence type="ECO:0000256" key="1">
    <source>
        <dbReference type="ARBA" id="ARBA00006479"/>
    </source>
</evidence>
<dbReference type="RefSeq" id="WP_182303691.1">
    <property type="nucleotide sequence ID" value="NZ_CP041969.1"/>
</dbReference>
<dbReference type="PANTHER" id="PTHR18964">
    <property type="entry name" value="ROK (REPRESSOR, ORF, KINASE) FAMILY"/>
    <property type="match status" value="1"/>
</dbReference>
<evidence type="ECO:0000313" key="2">
    <source>
        <dbReference type="EMBL" id="QMV42298.1"/>
    </source>
</evidence>
<dbReference type="Gene3D" id="3.30.420.40">
    <property type="match status" value="2"/>
</dbReference>
<dbReference type="InterPro" id="IPR000600">
    <property type="entry name" value="ROK"/>
</dbReference>
<dbReference type="PANTHER" id="PTHR18964:SF149">
    <property type="entry name" value="BIFUNCTIONAL UDP-N-ACETYLGLUCOSAMINE 2-EPIMERASE_N-ACETYLMANNOSAMINE KINASE"/>
    <property type="match status" value="1"/>
</dbReference>
<dbReference type="Pfam" id="PF00480">
    <property type="entry name" value="ROK"/>
    <property type="match status" value="1"/>
</dbReference>
<accession>A0A7G5BZB4</accession>
<protein>
    <submittedName>
        <fullName evidence="2">ROK family protein</fullName>
    </submittedName>
</protein>
<keyword evidence="3" id="KW-1185">Reference proteome</keyword>
<dbReference type="SUPFAM" id="SSF53067">
    <property type="entry name" value="Actin-like ATPase domain"/>
    <property type="match status" value="1"/>
</dbReference>
<reference evidence="2 3" key="1">
    <citation type="submission" date="2019-07" db="EMBL/GenBank/DDBJ databases">
        <authorList>
            <person name="Kim J.K."/>
            <person name="Cheong H.-M."/>
            <person name="Choi Y."/>
            <person name="Hwang K.J."/>
            <person name="Lee S."/>
            <person name="Choi C."/>
        </authorList>
    </citation>
    <scope>NUCLEOTIDE SEQUENCE [LARGE SCALE GENOMIC DNA]</scope>
    <source>
        <strain evidence="2 3">KS 22</strain>
    </source>
</reference>
<sequence>MELCRSGIGIDIGGTKILAALATERGDIVEVIKFDTAKTRSGLLSQLDDVVGRFTELAFKRGLGTPCGIGIGFPGKVSEQIVNWVPNLPELNGLDLGAYADERWAIPARLQNDGQLALYGEQWLGAAQRCQHVLMFTLGTGIGGGIMVDGKVLRGLHGTAGSMGWLTMDMNDAGDPEQGWMERMVSGTGINRRASMLSTPMSSRELFDKASAGDAEAMELVHQIGYCIGGAVANLASVFDPELVLIGGGVSSQLDRMMPSIRNAIQRYGSPSTRDVPIAAAKLLEKAGLLGAVKLAFL</sequence>
<evidence type="ECO:0000313" key="3">
    <source>
        <dbReference type="Proteomes" id="UP000515679"/>
    </source>
</evidence>
<dbReference type="KEGG" id="cchl:FPL14_14675"/>
<organism evidence="2 3">
    <name type="scientific">Cohnella cholangitidis</name>
    <dbReference type="NCBI Taxonomy" id="2598458"/>
    <lineage>
        <taxon>Bacteria</taxon>
        <taxon>Bacillati</taxon>
        <taxon>Bacillota</taxon>
        <taxon>Bacilli</taxon>
        <taxon>Bacillales</taxon>
        <taxon>Paenibacillaceae</taxon>
        <taxon>Cohnella</taxon>
    </lineage>
</organism>
<dbReference type="InterPro" id="IPR043129">
    <property type="entry name" value="ATPase_NBD"/>
</dbReference>
<gene>
    <name evidence="2" type="ORF">FPL14_14675</name>
</gene>
<proteinExistence type="inferred from homology"/>
<comment type="similarity">
    <text evidence="1">Belongs to the ROK (NagC/XylR) family.</text>
</comment>
<dbReference type="EMBL" id="CP041969">
    <property type="protein sequence ID" value="QMV42298.1"/>
    <property type="molecule type" value="Genomic_DNA"/>
</dbReference>
<dbReference type="AlphaFoldDB" id="A0A7G5BZB4"/>
<name>A0A7G5BZB4_9BACL</name>